<dbReference type="OrthoDB" id="10517243at2759"/>
<feature type="non-terminal residue" evidence="1">
    <location>
        <position position="1"/>
    </location>
</feature>
<keyword evidence="2" id="KW-1185">Reference proteome</keyword>
<organism evidence="1 2">
    <name type="scientific">Trichonephila clavata</name>
    <name type="common">Joro spider</name>
    <name type="synonym">Nephila clavata</name>
    <dbReference type="NCBI Taxonomy" id="2740835"/>
    <lineage>
        <taxon>Eukaryota</taxon>
        <taxon>Metazoa</taxon>
        <taxon>Ecdysozoa</taxon>
        <taxon>Arthropoda</taxon>
        <taxon>Chelicerata</taxon>
        <taxon>Arachnida</taxon>
        <taxon>Araneae</taxon>
        <taxon>Araneomorphae</taxon>
        <taxon>Entelegynae</taxon>
        <taxon>Araneoidea</taxon>
        <taxon>Nephilidae</taxon>
        <taxon>Trichonephila</taxon>
    </lineage>
</organism>
<name>A0A8X6JWG8_TRICU</name>
<dbReference type="EMBL" id="BMAO01027923">
    <property type="protein sequence ID" value="GFR20541.1"/>
    <property type="molecule type" value="Genomic_DNA"/>
</dbReference>
<evidence type="ECO:0000313" key="2">
    <source>
        <dbReference type="Proteomes" id="UP000887116"/>
    </source>
</evidence>
<proteinExistence type="predicted"/>
<reference evidence="1" key="1">
    <citation type="submission" date="2020-07" db="EMBL/GenBank/DDBJ databases">
        <title>Multicomponent nature underlies the extraordinary mechanical properties of spider dragline silk.</title>
        <authorList>
            <person name="Kono N."/>
            <person name="Nakamura H."/>
            <person name="Mori M."/>
            <person name="Yoshida Y."/>
            <person name="Ohtoshi R."/>
            <person name="Malay A.D."/>
            <person name="Moran D.A.P."/>
            <person name="Tomita M."/>
            <person name="Numata K."/>
            <person name="Arakawa K."/>
        </authorList>
    </citation>
    <scope>NUCLEOTIDE SEQUENCE</scope>
</reference>
<gene>
    <name evidence="1" type="ORF">TNCT_377991</name>
</gene>
<comment type="caution">
    <text evidence="1">The sequence shown here is derived from an EMBL/GenBank/DDBJ whole genome shotgun (WGS) entry which is preliminary data.</text>
</comment>
<dbReference type="AlphaFoldDB" id="A0A8X6JWG8"/>
<sequence length="100" mass="11667">NETRIQSVTPSEQQLHHFGGVVDYRQMKEILLIELKWLILCCMKLKLLQRCNCESQYCKIPAEQSYSCMHLKMPGNHCNKTQQSVAGEQIFTFEIFVNKS</sequence>
<evidence type="ECO:0000313" key="1">
    <source>
        <dbReference type="EMBL" id="GFR20541.1"/>
    </source>
</evidence>
<dbReference type="Proteomes" id="UP000887116">
    <property type="component" value="Unassembled WGS sequence"/>
</dbReference>
<accession>A0A8X6JWG8</accession>
<protein>
    <submittedName>
        <fullName evidence="1">Uncharacterized protein</fullName>
    </submittedName>
</protein>